<dbReference type="EMBL" id="AP018248">
    <property type="protein sequence ID" value="BAY98259.1"/>
    <property type="molecule type" value="Genomic_DNA"/>
</dbReference>
<dbReference type="AlphaFoldDB" id="A0A1Z4MXU0"/>
<evidence type="ECO:0000313" key="2">
    <source>
        <dbReference type="EMBL" id="BAY98259.1"/>
    </source>
</evidence>
<dbReference type="Proteomes" id="UP000218785">
    <property type="component" value="Chromosome"/>
</dbReference>
<keyword evidence="1" id="KW-0732">Signal</keyword>
<evidence type="ECO:0000256" key="1">
    <source>
        <dbReference type="SAM" id="SignalP"/>
    </source>
</evidence>
<reference evidence="2 3" key="1">
    <citation type="submission" date="2017-06" db="EMBL/GenBank/DDBJ databases">
        <title>Genome sequencing of cyanobaciteial culture collection at National Institute for Environmental Studies (NIES).</title>
        <authorList>
            <person name="Hirose Y."/>
            <person name="Shimura Y."/>
            <person name="Fujisawa T."/>
            <person name="Nakamura Y."/>
            <person name="Kawachi M."/>
        </authorList>
    </citation>
    <scope>NUCLEOTIDE SEQUENCE [LARGE SCALE GENOMIC DNA]</scope>
    <source>
        <strain evidence="2 3">NIES-37</strain>
    </source>
</reference>
<organism evidence="2 3">
    <name type="scientific">Tolypothrix tenuis PCC 7101</name>
    <dbReference type="NCBI Taxonomy" id="231146"/>
    <lineage>
        <taxon>Bacteria</taxon>
        <taxon>Bacillati</taxon>
        <taxon>Cyanobacteriota</taxon>
        <taxon>Cyanophyceae</taxon>
        <taxon>Nostocales</taxon>
        <taxon>Tolypothrichaceae</taxon>
        <taxon>Tolypothrix</taxon>
    </lineage>
</organism>
<keyword evidence="3" id="KW-1185">Reference proteome</keyword>
<proteinExistence type="predicted"/>
<feature type="chain" id="PRO_5013051832" evidence="1">
    <location>
        <begin position="31"/>
        <end position="158"/>
    </location>
</feature>
<feature type="signal peptide" evidence="1">
    <location>
        <begin position="1"/>
        <end position="30"/>
    </location>
</feature>
<dbReference type="RefSeq" id="WP_321206639.1">
    <property type="nucleotide sequence ID" value="NZ_CAWNJS010000001.1"/>
</dbReference>
<evidence type="ECO:0000313" key="3">
    <source>
        <dbReference type="Proteomes" id="UP000218785"/>
    </source>
</evidence>
<dbReference type="KEGG" id="ttq:NIES37_22070"/>
<protein>
    <submittedName>
        <fullName evidence="2">Uncharacterized protein</fullName>
    </submittedName>
</protein>
<sequence length="158" mass="17423">MLASTVMQRLACSSLIISSLIAIAGHSAMAQSPIIHAQMGINYAAKVKAFDSNDVIKIAQSPSGIDEKAAVDLVAKLPQVKRKTREIEQLSKGKIRVATMIDSSPTPEAPYYTVRVVENHVDHVDTIYLFRVLNPSGNIQVYDILKDEYISLETWKPN</sequence>
<accession>A0A1Z4MXU0</accession>
<name>A0A1Z4MXU0_9CYAN</name>
<gene>
    <name evidence="2" type="ORF">NIES37_22070</name>
</gene>